<name>A0ABT9D6W8_9CELL</name>
<dbReference type="Proteomes" id="UP001232536">
    <property type="component" value="Unassembled WGS sequence"/>
</dbReference>
<dbReference type="PANTHER" id="PTHR30353">
    <property type="entry name" value="INNER MEMBRANE PROTEIN DEDA-RELATED"/>
    <property type="match status" value="1"/>
</dbReference>
<feature type="transmembrane region" description="Helical" evidence="7">
    <location>
        <begin position="196"/>
        <end position="214"/>
    </location>
</feature>
<feature type="transmembrane region" description="Helical" evidence="7">
    <location>
        <begin position="162"/>
        <end position="184"/>
    </location>
</feature>
<comment type="caution">
    <text evidence="9">The sequence shown here is derived from an EMBL/GenBank/DDBJ whole genome shotgun (WGS) entry which is preliminary data.</text>
</comment>
<feature type="domain" description="VTT" evidence="8">
    <location>
        <begin position="55"/>
        <end position="182"/>
    </location>
</feature>
<reference evidence="9 10" key="1">
    <citation type="submission" date="2023-07" db="EMBL/GenBank/DDBJ databases">
        <title>Description of novel actinomycetes strains, isolated from tidal flat sediment.</title>
        <authorList>
            <person name="Lu C."/>
        </authorList>
    </citation>
    <scope>NUCLEOTIDE SEQUENCE [LARGE SCALE GENOMIC DNA]</scope>
    <source>
        <strain evidence="9 10">SYSU T00b441</strain>
    </source>
</reference>
<feature type="transmembrane region" description="Helical" evidence="7">
    <location>
        <begin position="32"/>
        <end position="55"/>
    </location>
</feature>
<dbReference type="InterPro" id="IPR032818">
    <property type="entry name" value="DedA-like"/>
</dbReference>
<accession>A0ABT9D6W8</accession>
<keyword evidence="3 7" id="KW-1003">Cell membrane</keyword>
<keyword evidence="6 7" id="KW-0472">Membrane</keyword>
<evidence type="ECO:0000256" key="3">
    <source>
        <dbReference type="ARBA" id="ARBA00022475"/>
    </source>
</evidence>
<evidence type="ECO:0000313" key="9">
    <source>
        <dbReference type="EMBL" id="MDO8105924.1"/>
    </source>
</evidence>
<sequence>MISTQLAGALAAGPVATLGPDWLNAQTLIERFGAYALIGVVIVVFIETGLLFPLLPGDSLLFTAGALVAQDELHFPLWLLCLMVFAAAFAGDQNAYWIGRRLGPKVFNRPDSRFFRREHIDETYRYFDRYGGMTVIIARFVPFVRTYASVAAGVGRMHYRRFVTFDLVGALLWGVGVTMLGYLLGNITFVKDHIELLLVGIVALSVVPVAIGWLRAWRNRRSGAPEEVDRYEDPAERRRVEREDIRTEVQDG</sequence>
<comment type="similarity">
    <text evidence="2 7">Belongs to the DedA family.</text>
</comment>
<evidence type="ECO:0000313" key="10">
    <source>
        <dbReference type="Proteomes" id="UP001232536"/>
    </source>
</evidence>
<feature type="transmembrane region" description="Helical" evidence="7">
    <location>
        <begin position="75"/>
        <end position="91"/>
    </location>
</feature>
<dbReference type="InterPro" id="IPR032816">
    <property type="entry name" value="VTT_dom"/>
</dbReference>
<keyword evidence="10" id="KW-1185">Reference proteome</keyword>
<keyword evidence="5 7" id="KW-1133">Transmembrane helix</keyword>
<keyword evidence="4 7" id="KW-0812">Transmembrane</keyword>
<protein>
    <submittedName>
        <fullName evidence="9">VTT domain-containing protein</fullName>
    </submittedName>
</protein>
<dbReference type="PANTHER" id="PTHR30353:SF0">
    <property type="entry name" value="TRANSMEMBRANE PROTEIN"/>
    <property type="match status" value="1"/>
</dbReference>
<gene>
    <name evidence="9" type="ORF">Q6348_01790</name>
</gene>
<organism evidence="9 10">
    <name type="scientific">Actinotalea lenta</name>
    <dbReference type="NCBI Taxonomy" id="3064654"/>
    <lineage>
        <taxon>Bacteria</taxon>
        <taxon>Bacillati</taxon>
        <taxon>Actinomycetota</taxon>
        <taxon>Actinomycetes</taxon>
        <taxon>Micrococcales</taxon>
        <taxon>Cellulomonadaceae</taxon>
        <taxon>Actinotalea</taxon>
    </lineage>
</organism>
<dbReference type="EMBL" id="JAUQYP010000001">
    <property type="protein sequence ID" value="MDO8105924.1"/>
    <property type="molecule type" value="Genomic_DNA"/>
</dbReference>
<dbReference type="RefSeq" id="WP_304599617.1">
    <property type="nucleotide sequence ID" value="NZ_JAUQYO010000004.1"/>
</dbReference>
<comment type="subcellular location">
    <subcellularLocation>
        <location evidence="1 7">Cell membrane</location>
        <topology evidence="1 7">Multi-pass membrane protein</topology>
    </subcellularLocation>
</comment>
<evidence type="ECO:0000256" key="5">
    <source>
        <dbReference type="ARBA" id="ARBA00022989"/>
    </source>
</evidence>
<evidence type="ECO:0000256" key="1">
    <source>
        <dbReference type="ARBA" id="ARBA00004651"/>
    </source>
</evidence>
<evidence type="ECO:0000256" key="7">
    <source>
        <dbReference type="RuleBase" id="RU367016"/>
    </source>
</evidence>
<evidence type="ECO:0000256" key="4">
    <source>
        <dbReference type="ARBA" id="ARBA00022692"/>
    </source>
</evidence>
<dbReference type="Pfam" id="PF09335">
    <property type="entry name" value="VTT_dom"/>
    <property type="match status" value="1"/>
</dbReference>
<evidence type="ECO:0000259" key="8">
    <source>
        <dbReference type="Pfam" id="PF09335"/>
    </source>
</evidence>
<proteinExistence type="inferred from homology"/>
<evidence type="ECO:0000256" key="6">
    <source>
        <dbReference type="ARBA" id="ARBA00023136"/>
    </source>
</evidence>
<evidence type="ECO:0000256" key="2">
    <source>
        <dbReference type="ARBA" id="ARBA00010792"/>
    </source>
</evidence>